<evidence type="ECO:0000313" key="4">
    <source>
        <dbReference type="EMBL" id="VEU75501.1"/>
    </source>
</evidence>
<keyword evidence="5" id="KW-1185">Reference proteome</keyword>
<dbReference type="GO" id="GO:0032259">
    <property type="term" value="P:methylation"/>
    <property type="evidence" value="ECO:0007669"/>
    <property type="project" value="UniProtKB-KW"/>
</dbReference>
<dbReference type="InterPro" id="IPR029026">
    <property type="entry name" value="tRNA_m1G_MTases_N"/>
</dbReference>
<evidence type="ECO:0000259" key="3">
    <source>
        <dbReference type="Pfam" id="PF00588"/>
    </source>
</evidence>
<keyword evidence="2 4" id="KW-0808">Transferase</keyword>
<dbReference type="GO" id="GO:0008173">
    <property type="term" value="F:RNA methyltransferase activity"/>
    <property type="evidence" value="ECO:0007669"/>
    <property type="project" value="InterPro"/>
</dbReference>
<dbReference type="PANTHER" id="PTHR43191:SF2">
    <property type="entry name" value="RRNA METHYLTRANSFERASE 3, MITOCHONDRIAL"/>
    <property type="match status" value="1"/>
</dbReference>
<evidence type="ECO:0000313" key="5">
    <source>
        <dbReference type="Proteomes" id="UP000290243"/>
    </source>
</evidence>
<evidence type="ECO:0000256" key="2">
    <source>
        <dbReference type="ARBA" id="ARBA00022679"/>
    </source>
</evidence>
<dbReference type="Gene3D" id="3.40.1280.10">
    <property type="match status" value="1"/>
</dbReference>
<dbReference type="GO" id="GO:0006396">
    <property type="term" value="P:RNA processing"/>
    <property type="evidence" value="ECO:0007669"/>
    <property type="project" value="InterPro"/>
</dbReference>
<reference evidence="4 5" key="1">
    <citation type="submission" date="2019-01" db="EMBL/GenBank/DDBJ databases">
        <authorList>
            <consortium name="Pathogen Informatics"/>
        </authorList>
    </citation>
    <scope>NUCLEOTIDE SEQUENCE [LARGE SCALE GENOMIC DNA]</scope>
    <source>
        <strain evidence="4 5">NCTC10168</strain>
    </source>
</reference>
<dbReference type="InterPro" id="IPR029064">
    <property type="entry name" value="Ribosomal_eL30-like_sf"/>
</dbReference>
<dbReference type="InterPro" id="IPR029028">
    <property type="entry name" value="Alpha/beta_knot_MTases"/>
</dbReference>
<dbReference type="SUPFAM" id="SSF55315">
    <property type="entry name" value="L30e-like"/>
    <property type="match status" value="1"/>
</dbReference>
<dbReference type="RefSeq" id="WP_129646650.1">
    <property type="nucleotide sequence ID" value="NZ_LR215037.1"/>
</dbReference>
<sequence length="238" mass="26991">MRKVITSNQNTKIKELKKHINNNKSDFFIVEGYNLVEEAINKKYCLEIYELFGKEKYSDSILVSDNVLNSVCTTKNPEGIFALCKKENIKNNNFEKIVFLDNLQDPGNIGTIIRSSVAFEFNAVFSNSNFYNDKIIRSSQGALFNINLVNYNNSFLELKKLKEDGYKLYGTTLSSNSIPLNDVNFDSKKIVIIFGNEGNGIKKEIYDLLDFKVYIPIKFESLNVSVSAGIVLNKISNG</sequence>
<keyword evidence="1 4" id="KW-0489">Methyltransferase</keyword>
<dbReference type="Pfam" id="PF00588">
    <property type="entry name" value="SpoU_methylase"/>
    <property type="match status" value="1"/>
</dbReference>
<dbReference type="AlphaFoldDB" id="A0A449B4G8"/>
<dbReference type="Proteomes" id="UP000290243">
    <property type="component" value="Chromosome"/>
</dbReference>
<protein>
    <submittedName>
        <fullName evidence="4">RNA methyltransferase</fullName>
        <ecNumber evidence="4">2.1.1.-</ecNumber>
    </submittedName>
</protein>
<gene>
    <name evidence="4" type="primary">spoU</name>
    <name evidence="4" type="ORF">NCTC10168_00423</name>
</gene>
<feature type="domain" description="tRNA/rRNA methyltransferase SpoU type" evidence="3">
    <location>
        <begin position="97"/>
        <end position="232"/>
    </location>
</feature>
<dbReference type="KEGG" id="mmau:NCTC10168_00423"/>
<organism evidence="4 5">
    <name type="scientific">Mycoplasmopsis maculosa</name>
    <dbReference type="NCBI Taxonomy" id="114885"/>
    <lineage>
        <taxon>Bacteria</taxon>
        <taxon>Bacillati</taxon>
        <taxon>Mycoplasmatota</taxon>
        <taxon>Mycoplasmoidales</taxon>
        <taxon>Metamycoplasmataceae</taxon>
        <taxon>Mycoplasmopsis</taxon>
    </lineage>
</organism>
<evidence type="ECO:0000256" key="1">
    <source>
        <dbReference type="ARBA" id="ARBA00022603"/>
    </source>
</evidence>
<name>A0A449B4G8_9BACT</name>
<dbReference type="GO" id="GO:0003723">
    <property type="term" value="F:RNA binding"/>
    <property type="evidence" value="ECO:0007669"/>
    <property type="project" value="InterPro"/>
</dbReference>
<dbReference type="OrthoDB" id="9794400at2"/>
<proteinExistence type="predicted"/>
<dbReference type="CDD" id="cd18095">
    <property type="entry name" value="SpoU-like_rRNA-MTase"/>
    <property type="match status" value="1"/>
</dbReference>
<dbReference type="Gene3D" id="3.30.1330.30">
    <property type="match status" value="1"/>
</dbReference>
<dbReference type="PANTHER" id="PTHR43191">
    <property type="entry name" value="RRNA METHYLTRANSFERASE 3"/>
    <property type="match status" value="1"/>
</dbReference>
<dbReference type="SUPFAM" id="SSF75217">
    <property type="entry name" value="alpha/beta knot"/>
    <property type="match status" value="1"/>
</dbReference>
<dbReference type="InterPro" id="IPR001537">
    <property type="entry name" value="SpoU_MeTrfase"/>
</dbReference>
<dbReference type="InterPro" id="IPR051259">
    <property type="entry name" value="rRNA_Methyltransferase"/>
</dbReference>
<dbReference type="EMBL" id="LR215037">
    <property type="protein sequence ID" value="VEU75501.1"/>
    <property type="molecule type" value="Genomic_DNA"/>
</dbReference>
<accession>A0A449B4G8</accession>
<dbReference type="EC" id="2.1.1.-" evidence="4"/>